<name>A0A098G811_9GAMM</name>
<dbReference type="PANTHER" id="PTHR33498:SF1">
    <property type="entry name" value="TRANSPOSASE FOR INSERTION SEQUENCE ELEMENT IS1557"/>
    <property type="match status" value="1"/>
</dbReference>
<dbReference type="HOGENOM" id="CLU_041900_1_1_6"/>
<dbReference type="AlphaFoldDB" id="A0A098G811"/>
<dbReference type="InterPro" id="IPR032877">
    <property type="entry name" value="Transposase_HTH"/>
</dbReference>
<evidence type="ECO:0000259" key="2">
    <source>
        <dbReference type="Pfam" id="PF13542"/>
    </source>
</evidence>
<dbReference type="EMBL" id="LN614827">
    <property type="protein sequence ID" value="CEG58598.1"/>
    <property type="molecule type" value="Genomic_DNA"/>
</dbReference>
<dbReference type="NCBIfam" id="NF033550">
    <property type="entry name" value="transpos_ISL3"/>
    <property type="match status" value="1"/>
</dbReference>
<organism evidence="4 5">
    <name type="scientific">Legionella fallonii LLAP-10</name>
    <dbReference type="NCBI Taxonomy" id="1212491"/>
    <lineage>
        <taxon>Bacteria</taxon>
        <taxon>Pseudomonadati</taxon>
        <taxon>Pseudomonadota</taxon>
        <taxon>Gammaproteobacteria</taxon>
        <taxon>Legionellales</taxon>
        <taxon>Legionellaceae</taxon>
        <taxon>Legionella</taxon>
    </lineage>
</organism>
<dbReference type="Pfam" id="PF13542">
    <property type="entry name" value="HTH_Tnp_ISL3"/>
    <property type="match status" value="1"/>
</dbReference>
<dbReference type="OrthoDB" id="5289059at2"/>
<sequence>MPGYNLILNLPGFSIVKVSGYHPLILDVVYQRKARCSDCKSKEVRKKSSKIREVHHELIGHRRTLVRFKAYKLYCKVCKRYGNQQFPGIAKHQRSTERLQGEVFHSHTKGVSQKDLASYYKKGKATIERWYQRRYRLEHQELLNRPCPQILGIDEHFFSKKEGFATTLCDLRKHKIFDVVLGRSEQDLSTYLNQLPGKEKVKVICMDLSSTYRSLIKKYFPNALIVADRFHVIRLMQHQCMMTYRELSHQVKNNRGILALLRTRADRLTPEKQKKRDAFLAQNPAIEAIYQFQQQLHQLLMNKSLNQKKCREVIPVFLEMLNELKQSPFKALSALGKTLITWKDEVARMWRFTKSNGITEGFHRKMKLIQRRAYGFRNFENYRVRVKVLCG</sequence>
<feature type="domain" description="Transposase IS204/IS1001/IS1096/IS1165 helix-turn-helix" evidence="2">
    <location>
        <begin position="84"/>
        <end position="135"/>
    </location>
</feature>
<evidence type="ECO:0000313" key="5">
    <source>
        <dbReference type="Proteomes" id="UP000032430"/>
    </source>
</evidence>
<feature type="domain" description="Transposase IS204/IS1001/IS1096/IS1165 DDE" evidence="1">
    <location>
        <begin position="151"/>
        <end position="386"/>
    </location>
</feature>
<dbReference type="InterPro" id="IPR047951">
    <property type="entry name" value="Transpos_ISL3"/>
</dbReference>
<proteinExistence type="predicted"/>
<accession>A0A098G811</accession>
<feature type="domain" description="Transposase IS204/IS1001/IS1096/IS1165 zinc-finger" evidence="3">
    <location>
        <begin position="33"/>
        <end position="78"/>
    </location>
</feature>
<dbReference type="Pfam" id="PF14690">
    <property type="entry name" value="Zn_ribbon_ISL3"/>
    <property type="match status" value="1"/>
</dbReference>
<dbReference type="InterPro" id="IPR029261">
    <property type="entry name" value="Transposase_Znf"/>
</dbReference>
<evidence type="ECO:0008006" key="6">
    <source>
        <dbReference type="Google" id="ProtNLM"/>
    </source>
</evidence>
<keyword evidence="5" id="KW-1185">Reference proteome</keyword>
<evidence type="ECO:0000313" key="4">
    <source>
        <dbReference type="EMBL" id="CEG58598.1"/>
    </source>
</evidence>
<dbReference type="PANTHER" id="PTHR33498">
    <property type="entry name" value="TRANSPOSASE FOR INSERTION SEQUENCE ELEMENT IS1557"/>
    <property type="match status" value="1"/>
</dbReference>
<evidence type="ECO:0000259" key="3">
    <source>
        <dbReference type="Pfam" id="PF14690"/>
    </source>
</evidence>
<dbReference type="STRING" id="1212491.LFA_3262"/>
<reference evidence="5" key="1">
    <citation type="submission" date="2014-09" db="EMBL/GenBank/DDBJ databases">
        <authorList>
            <person name="Gomez-Valero L."/>
        </authorList>
    </citation>
    <scope>NUCLEOTIDE SEQUENCE [LARGE SCALE GENOMIC DNA]</scope>
    <source>
        <strain evidence="5">ATCC700992</strain>
    </source>
</reference>
<gene>
    <name evidence="4" type="ORF">LFA_3262</name>
</gene>
<dbReference type="Pfam" id="PF01610">
    <property type="entry name" value="DDE_Tnp_ISL3"/>
    <property type="match status" value="1"/>
</dbReference>
<dbReference type="InterPro" id="IPR002560">
    <property type="entry name" value="Transposase_DDE"/>
</dbReference>
<protein>
    <recommendedName>
        <fullName evidence="6">Transposase</fullName>
    </recommendedName>
</protein>
<evidence type="ECO:0000259" key="1">
    <source>
        <dbReference type="Pfam" id="PF01610"/>
    </source>
</evidence>
<dbReference type="Proteomes" id="UP000032430">
    <property type="component" value="Chromosome I"/>
</dbReference>
<dbReference type="RefSeq" id="WP_045096886.1">
    <property type="nucleotide sequence ID" value="NZ_LN614827.1"/>
</dbReference>
<dbReference type="KEGG" id="lfa:LFA_3262"/>